<reference evidence="1" key="1">
    <citation type="submission" date="2021-04" db="EMBL/GenBank/DDBJ databases">
        <authorList>
            <person name="Ulbrich M."/>
            <person name="Aldana K.S."/>
            <person name="Brown J.W."/>
            <person name="Campbell D.M."/>
            <person name="Chai A.E."/>
            <person name="Dalson K.A."/>
            <person name="Dembinski E."/>
            <person name="Gomez D.E."/>
            <person name="Gupta K."/>
            <person name="Guyot M."/>
            <person name="Hocutt K.M."/>
            <person name="Holsinger J.M."/>
            <person name="Ibarra L.A."/>
            <person name="Jeon T.-Y."/>
            <person name="Mackenzie M."/>
            <person name="Marquez I.-P.P."/>
            <person name="Mathenge R.W."/>
            <person name="Mo B.F."/>
            <person name="Nelson S."/>
            <person name="Zepeda J."/>
            <person name="Zhang L.J."/>
            <person name="Ngo R."/>
            <person name="Tse V.Y."/>
            <person name="Garlena R.A."/>
            <person name="Russell D.A."/>
            <person name="Pope W.H."/>
            <person name="Jacobs-Sera D."/>
            <person name="Hatfull G.F."/>
            <person name="Reddi K."/>
            <person name="Moberg-Parker J."/>
            <person name="Freise A.C."/>
        </authorList>
    </citation>
    <scope>NUCLEOTIDE SEQUENCE</scope>
</reference>
<dbReference type="Proteomes" id="UP000693682">
    <property type="component" value="Segment"/>
</dbReference>
<evidence type="ECO:0000313" key="1">
    <source>
        <dbReference type="EMBL" id="QWY81827.1"/>
    </source>
</evidence>
<protein>
    <submittedName>
        <fullName evidence="1">MuF-like minor capsid protein</fullName>
    </submittedName>
</protein>
<proteinExistence type="predicted"/>
<sequence length="248" mass="27190">MATMEEAELDAMARHHMRTQVVRVTATQAALSRLWDELVEPNDPRTFERFKARAVPLIMAGRGISQNEAQAYFERLHNVSGLDGDLARVYAPEFRPRYAVSSLDAASGKALDRAGILAAKGASTAATMEVAKRAMLASAKRQVLNAGREHIIALTKTSGYGRWARVSDGSPCAFCRMLVSRGPVYTASSVHFRAHDGCGCSARPVRKDESGWSEQALEARELFQRLDVKEVRRMLDDRARAASLGLAA</sequence>
<dbReference type="InterPro" id="IPR057369">
    <property type="entry name" value="VG15"/>
</dbReference>
<dbReference type="Pfam" id="PF25310">
    <property type="entry name" value="VG15"/>
    <property type="match status" value="1"/>
</dbReference>
<accession>A0A8F3E6T9</accession>
<keyword evidence="2" id="KW-1185">Reference proteome</keyword>
<organism evidence="1 2">
    <name type="scientific">Microbacterium phage Honk</name>
    <dbReference type="NCBI Taxonomy" id="2836095"/>
    <lineage>
        <taxon>Viruses</taxon>
        <taxon>Duplodnaviria</taxon>
        <taxon>Heunggongvirae</taxon>
        <taxon>Uroviricota</taxon>
        <taxon>Caudoviricetes</taxon>
        <taxon>Casidaviridae</taxon>
        <taxon>Honkvirus</taxon>
        <taxon>Honkvirus honk</taxon>
    </lineage>
</organism>
<name>A0A8F3E6T9_9CAUD</name>
<evidence type="ECO:0000313" key="2">
    <source>
        <dbReference type="Proteomes" id="UP000693682"/>
    </source>
</evidence>
<dbReference type="EMBL" id="MW862981">
    <property type="protein sequence ID" value="QWY81827.1"/>
    <property type="molecule type" value="Genomic_DNA"/>
</dbReference>
<gene>
    <name evidence="1" type="primary">4</name>
    <name evidence="1" type="ORF">SEA_HONK_4</name>
</gene>